<dbReference type="PROSITE" id="PS51257">
    <property type="entry name" value="PROKAR_LIPOPROTEIN"/>
    <property type="match status" value="1"/>
</dbReference>
<keyword evidence="1" id="KW-0732">Signal</keyword>
<gene>
    <name evidence="2" type="ORF">EJN92_04810</name>
</gene>
<reference evidence="2 3" key="1">
    <citation type="journal article" date="2011" name="Int. J. Syst. Evol. Microbiol.">
        <title>Description of Undibacterium oligocarboniphilum sp. nov., isolated from purified water, and Undibacterium pigrum strain CCUG 49012 as the type strain of Undibacterium parvum sp. nov., and emended descriptions of the genus Undibacterium and the species Undibacterium pigrum.</title>
        <authorList>
            <person name="Eder W."/>
            <person name="Wanner G."/>
            <person name="Ludwig W."/>
            <person name="Busse H.J."/>
            <person name="Ziemke-Kageler F."/>
            <person name="Lang E."/>
        </authorList>
    </citation>
    <scope>NUCLEOTIDE SEQUENCE [LARGE SCALE GENOMIC DNA]</scope>
    <source>
        <strain evidence="2 3">DSM 23061</strain>
    </source>
</reference>
<dbReference type="RefSeq" id="WP_126126770.1">
    <property type="nucleotide sequence ID" value="NZ_CP034464.1"/>
</dbReference>
<feature type="chain" id="PRO_5018614699" description="DUF3298 domain-containing protein" evidence="1">
    <location>
        <begin position="25"/>
        <end position="267"/>
    </location>
</feature>
<dbReference type="Proteomes" id="UP000275663">
    <property type="component" value="Chromosome"/>
</dbReference>
<evidence type="ECO:0000313" key="2">
    <source>
        <dbReference type="EMBL" id="AZP11382.1"/>
    </source>
</evidence>
<dbReference type="OrthoDB" id="8785477at2"/>
<feature type="signal peptide" evidence="1">
    <location>
        <begin position="1"/>
        <end position="24"/>
    </location>
</feature>
<accession>A0A3Q9BP70</accession>
<evidence type="ECO:0008006" key="4">
    <source>
        <dbReference type="Google" id="ProtNLM"/>
    </source>
</evidence>
<sequence>MKTNVKTRKSSSTILIFLAINLLAACDNPMAAGNKSNGADASSMPSEKSYEIVTVTRAVSLDRSLAFTKAGYDVCAASAKAFSLPVMPFPALPNDYFDGRQTYMSDGVNFYQKKETYVLDLASYEERCASEFKLLTDITIVRGNRTQTINLAVDGVEHKQFGPDVPYYDFTALKKAAIEVFSLRKIKSGISMRCLDSTVSSMVQKDFEACIYDGPNDSSLFYATDHPIDLFIHLPPVMGPEVDSVRVTDVQVFKLGKAIDSKFFEFK</sequence>
<name>A0A3Q9BP70_9BURK</name>
<organism evidence="2 3">
    <name type="scientific">Undibacterium parvum</name>
    <dbReference type="NCBI Taxonomy" id="401471"/>
    <lineage>
        <taxon>Bacteria</taxon>
        <taxon>Pseudomonadati</taxon>
        <taxon>Pseudomonadota</taxon>
        <taxon>Betaproteobacteria</taxon>
        <taxon>Burkholderiales</taxon>
        <taxon>Oxalobacteraceae</taxon>
        <taxon>Undibacterium</taxon>
    </lineage>
</organism>
<dbReference type="KEGG" id="upv:EJN92_04810"/>
<dbReference type="EMBL" id="CP034464">
    <property type="protein sequence ID" value="AZP11382.1"/>
    <property type="molecule type" value="Genomic_DNA"/>
</dbReference>
<evidence type="ECO:0000313" key="3">
    <source>
        <dbReference type="Proteomes" id="UP000275663"/>
    </source>
</evidence>
<proteinExistence type="predicted"/>
<keyword evidence="3" id="KW-1185">Reference proteome</keyword>
<protein>
    <recommendedName>
        <fullName evidence="4">DUF3298 domain-containing protein</fullName>
    </recommendedName>
</protein>
<dbReference type="AlphaFoldDB" id="A0A3Q9BP70"/>
<evidence type="ECO:0000256" key="1">
    <source>
        <dbReference type="SAM" id="SignalP"/>
    </source>
</evidence>